<feature type="region of interest" description="Disordered" evidence="7">
    <location>
        <begin position="279"/>
        <end position="303"/>
    </location>
</feature>
<dbReference type="PANTHER" id="PTHR11910">
    <property type="entry name" value="ATP SYNTHASE DELTA CHAIN"/>
    <property type="match status" value="1"/>
</dbReference>
<organism evidence="8 9">
    <name type="scientific">Artemisia annua</name>
    <name type="common">Sweet wormwood</name>
    <dbReference type="NCBI Taxonomy" id="35608"/>
    <lineage>
        <taxon>Eukaryota</taxon>
        <taxon>Viridiplantae</taxon>
        <taxon>Streptophyta</taxon>
        <taxon>Embryophyta</taxon>
        <taxon>Tracheophyta</taxon>
        <taxon>Spermatophyta</taxon>
        <taxon>Magnoliopsida</taxon>
        <taxon>eudicotyledons</taxon>
        <taxon>Gunneridae</taxon>
        <taxon>Pentapetalae</taxon>
        <taxon>asterids</taxon>
        <taxon>campanulids</taxon>
        <taxon>Asterales</taxon>
        <taxon>Asteraceae</taxon>
        <taxon>Asteroideae</taxon>
        <taxon>Anthemideae</taxon>
        <taxon>Artemisiinae</taxon>
        <taxon>Artemisia</taxon>
    </lineage>
</organism>
<sequence length="705" mass="81825">MVPSNQRALTSLEHEPIILYRHTHPSNSIFNSNYFNNNFNIFNNIYHNHHHQYHHNHNHNPNKHHKKPKKPKRHKEKAKDPPKPPPPPPQPRDPQRTLFHDKTKGEEFTQERALAILKNYPNWDVAEHVDTDVDTGFTELFGDDPRPRPLDKPCAAKKVNRRPLREPQGFFEIFFKPFENFSNIVAFSIICSSFLDNHHFIENTLPLSRTHRIIENTPKFSRIQGIQLFSRISTTKVSRTHLCKFLRIGLTSIPSTRSIHTQVFNHVSTTVLQPSSTTTVSSNATFRQQQQYQHHQPQKSYQHPYPHHQMFSQQHIMMHQHQQLPQHQPFPMQQITPPSKQTHWFDQMCEFITTQQSRHEAGSLDTPPMLTPNNYVQWASRFLRFIELKKPHGKYMRKVIIEGPFETPTNTVAGDPNTDPPRPDSRVPFTDAQLTAEQLLHKEADEYAMIYLLQGIPNPTFRSVDAHKTAKAMWENVHLLMEGTQLNQEDMESKLYMEYTHFMIEPMESLESYYHRFTNIINDLDRHNIILPKIAINTKFLGCLGPDWQKSIRKPTLSFHHHHQIPFHFISRVSLQSLKMAAARIRSSATTLSKLTSSSTSVSRAVICPSFTNTQQSRNFAAPAAPAPPKEQKIKPLPAEEEKELKETLQHILGKGKTVKLEQKIDPSILGGLVVEFGQKVFDMSIKTRARQMERFLRDPINFDA</sequence>
<dbReference type="InterPro" id="IPR000711">
    <property type="entry name" value="ATPase_OSCP/dsu"/>
</dbReference>
<name>A0A2U1QHA9_ARTAN</name>
<dbReference type="EMBL" id="PKPP01000126">
    <property type="protein sequence ID" value="PWA97368.1"/>
    <property type="molecule type" value="Genomic_DNA"/>
</dbReference>
<dbReference type="PROSITE" id="PS00389">
    <property type="entry name" value="ATPASE_DELTA"/>
    <property type="match status" value="1"/>
</dbReference>
<feature type="compositionally biased region" description="Low complexity" evidence="7">
    <location>
        <begin position="288"/>
        <end position="303"/>
    </location>
</feature>
<keyword evidence="5" id="KW-0472">Membrane</keyword>
<keyword evidence="4" id="KW-0406">Ion transport</keyword>
<protein>
    <submittedName>
        <fullName evidence="8">Uncharacterized protein</fullName>
    </submittedName>
</protein>
<keyword evidence="2" id="KW-0813">Transport</keyword>
<accession>A0A2U1QHA9</accession>
<evidence type="ECO:0000256" key="1">
    <source>
        <dbReference type="ARBA" id="ARBA00004370"/>
    </source>
</evidence>
<keyword evidence="3" id="KW-0375">Hydrogen ion transport</keyword>
<evidence type="ECO:0000256" key="4">
    <source>
        <dbReference type="ARBA" id="ARBA00023065"/>
    </source>
</evidence>
<keyword evidence="9" id="KW-1185">Reference proteome</keyword>
<dbReference type="Pfam" id="PF14223">
    <property type="entry name" value="Retrotran_gag_2"/>
    <property type="match status" value="1"/>
</dbReference>
<feature type="compositionally biased region" description="Pro residues" evidence="7">
    <location>
        <begin position="83"/>
        <end position="92"/>
    </location>
</feature>
<proteinExistence type="predicted"/>
<reference evidence="8 9" key="1">
    <citation type="journal article" date="2018" name="Mol. Plant">
        <title>The genome of Artemisia annua provides insight into the evolution of Asteraceae family and artemisinin biosynthesis.</title>
        <authorList>
            <person name="Shen Q."/>
            <person name="Zhang L."/>
            <person name="Liao Z."/>
            <person name="Wang S."/>
            <person name="Yan T."/>
            <person name="Shi P."/>
            <person name="Liu M."/>
            <person name="Fu X."/>
            <person name="Pan Q."/>
            <person name="Wang Y."/>
            <person name="Lv Z."/>
            <person name="Lu X."/>
            <person name="Zhang F."/>
            <person name="Jiang W."/>
            <person name="Ma Y."/>
            <person name="Chen M."/>
            <person name="Hao X."/>
            <person name="Li L."/>
            <person name="Tang Y."/>
            <person name="Lv G."/>
            <person name="Zhou Y."/>
            <person name="Sun X."/>
            <person name="Brodelius P.E."/>
            <person name="Rose J.K.C."/>
            <person name="Tang K."/>
        </authorList>
    </citation>
    <scope>NUCLEOTIDE SEQUENCE [LARGE SCALE GENOMIC DNA]</scope>
    <source>
        <strain evidence="9">cv. Huhao1</strain>
        <tissue evidence="8">Leaf</tissue>
    </source>
</reference>
<feature type="region of interest" description="Disordered" evidence="7">
    <location>
        <begin position="51"/>
        <end position="98"/>
    </location>
</feature>
<evidence type="ECO:0000256" key="5">
    <source>
        <dbReference type="ARBA" id="ARBA00023136"/>
    </source>
</evidence>
<feature type="compositionally biased region" description="Basic residues" evidence="7">
    <location>
        <begin position="51"/>
        <end position="76"/>
    </location>
</feature>
<dbReference type="GO" id="GO:0046933">
    <property type="term" value="F:proton-transporting ATP synthase activity, rotational mechanism"/>
    <property type="evidence" value="ECO:0007669"/>
    <property type="project" value="InterPro"/>
</dbReference>
<evidence type="ECO:0000313" key="9">
    <source>
        <dbReference type="Proteomes" id="UP000245207"/>
    </source>
</evidence>
<dbReference type="Pfam" id="PF00213">
    <property type="entry name" value="OSCP"/>
    <property type="match status" value="1"/>
</dbReference>
<keyword evidence="6" id="KW-0066">ATP synthesis</keyword>
<gene>
    <name evidence="8" type="ORF">CTI12_AA009420</name>
</gene>
<dbReference type="InterPro" id="IPR020781">
    <property type="entry name" value="ATPase_OSCP/d_CS"/>
</dbReference>
<evidence type="ECO:0000313" key="8">
    <source>
        <dbReference type="EMBL" id="PWA97368.1"/>
    </source>
</evidence>
<evidence type="ECO:0000256" key="6">
    <source>
        <dbReference type="ARBA" id="ARBA00023310"/>
    </source>
</evidence>
<dbReference type="OrthoDB" id="1262810at2759"/>
<evidence type="ECO:0000256" key="3">
    <source>
        <dbReference type="ARBA" id="ARBA00022781"/>
    </source>
</evidence>
<evidence type="ECO:0000256" key="2">
    <source>
        <dbReference type="ARBA" id="ARBA00022448"/>
    </source>
</evidence>
<dbReference type="PRINTS" id="PR00125">
    <property type="entry name" value="ATPASEDELTA"/>
</dbReference>
<comment type="subcellular location">
    <subcellularLocation>
        <location evidence="1">Membrane</location>
    </subcellularLocation>
</comment>
<dbReference type="STRING" id="35608.A0A2U1QHA9"/>
<evidence type="ECO:0000256" key="7">
    <source>
        <dbReference type="SAM" id="MobiDB-lite"/>
    </source>
</evidence>
<dbReference type="GO" id="GO:0016020">
    <property type="term" value="C:membrane"/>
    <property type="evidence" value="ECO:0007669"/>
    <property type="project" value="UniProtKB-SubCell"/>
</dbReference>
<dbReference type="Proteomes" id="UP000245207">
    <property type="component" value="Unassembled WGS sequence"/>
</dbReference>
<comment type="caution">
    <text evidence="8">The sequence shown here is derived from an EMBL/GenBank/DDBJ whole genome shotgun (WGS) entry which is preliminary data.</text>
</comment>
<dbReference type="AlphaFoldDB" id="A0A2U1QHA9"/>